<dbReference type="OMA" id="HSHIASY"/>
<proteinExistence type="predicted"/>
<dbReference type="HOGENOM" id="CLU_950323_0_0_1"/>
<dbReference type="EMBL" id="FO082051">
    <property type="protein sequence ID" value="CCE81884.1"/>
    <property type="molecule type" value="Genomic_DNA"/>
</dbReference>
<accession>G8YFD5</accession>
<dbReference type="eggNOG" id="ENOG502RQ2N">
    <property type="taxonomic scope" value="Eukaryota"/>
</dbReference>
<sequence length="293" mass="33414">MYKDFIDQTFKVYKSNRSLPLLTESQLELIKTTTSRFLYQTVVVDDPHDIKSSVDLLPDLEVLNYSKRFQEYTVTLLNIRYAGLLPRQTFFFVHRDGVPQDGLKFRSLALIRSTNSTYLGLMLQVLQSFDYDVPLVIKDMRLSDRSIKGILNELVMKLHSVCNADQVLGDTALTYDLQDVVSNGSLRNIVIDVPQTDLSCLITEEGFVRNLNLFLKKTSALDFDLLPLSKVTSRLINMSSDGKLKVHGENLYLVDNLDLAEHGISQLPSTTDTIDQPLIWFIILSIYNETNEH</sequence>
<organism evidence="1 2">
    <name type="scientific">Pichia sorbitophila (strain ATCC MYA-4447 / BCRC 22081 / CBS 7064 / NBRC 10061 / NRRL Y-12695)</name>
    <name type="common">Hybrid yeast</name>
    <dbReference type="NCBI Taxonomy" id="559304"/>
    <lineage>
        <taxon>Eukaryota</taxon>
        <taxon>Fungi</taxon>
        <taxon>Dikarya</taxon>
        <taxon>Ascomycota</taxon>
        <taxon>Saccharomycotina</taxon>
        <taxon>Pichiomycetes</taxon>
        <taxon>Debaryomycetaceae</taxon>
        <taxon>Millerozyma</taxon>
    </lineage>
</organism>
<dbReference type="InParanoid" id="G8YFD5"/>
<reference evidence="1 2" key="1">
    <citation type="journal article" date="2012" name="G3 (Bethesda)">
        <title>Pichia sorbitophila, an interspecies yeast hybrid reveals early steps of genome resolution following polyploidization.</title>
        <authorList>
            <person name="Leh Louis V."/>
            <person name="Despons L."/>
            <person name="Friedrich A."/>
            <person name="Martin T."/>
            <person name="Durrens P."/>
            <person name="Casaregola S."/>
            <person name="Neuveglise C."/>
            <person name="Fairhead C."/>
            <person name="Marck C."/>
            <person name="Cruz J.A."/>
            <person name="Straub M.L."/>
            <person name="Kugler V."/>
            <person name="Sacerdot C."/>
            <person name="Uzunov Z."/>
            <person name="Thierry A."/>
            <person name="Weiss S."/>
            <person name="Bleykasten C."/>
            <person name="De Montigny J."/>
            <person name="Jacques N."/>
            <person name="Jung P."/>
            <person name="Lemaire M."/>
            <person name="Mallet S."/>
            <person name="Morel G."/>
            <person name="Richard G.F."/>
            <person name="Sarkar A."/>
            <person name="Savel G."/>
            <person name="Schacherer J."/>
            <person name="Seret M.L."/>
            <person name="Talla E."/>
            <person name="Samson G."/>
            <person name="Jubin C."/>
            <person name="Poulain J."/>
            <person name="Vacherie B."/>
            <person name="Barbe V."/>
            <person name="Pelletier E."/>
            <person name="Sherman D.J."/>
            <person name="Westhof E."/>
            <person name="Weissenbach J."/>
            <person name="Baret P.V."/>
            <person name="Wincker P."/>
            <person name="Gaillardin C."/>
            <person name="Dujon B."/>
            <person name="Souciet J.L."/>
        </authorList>
    </citation>
    <scope>NUCLEOTIDE SEQUENCE [LARGE SCALE GENOMIC DNA]</scope>
    <source>
        <strain evidence="2">ATCC MYA-4447 / BCRC 22081 / CBS 7064 / NBRC 10061 / NRRL Y-12695</strain>
    </source>
</reference>
<dbReference type="AlphaFoldDB" id="G8YFD5"/>
<gene>
    <name evidence="1" type="primary">Piso0_002563</name>
    <name evidence="1" type="ORF">GNLVRS01_PISO0I12900g</name>
</gene>
<keyword evidence="2" id="KW-1185">Reference proteome</keyword>
<evidence type="ECO:0000313" key="2">
    <source>
        <dbReference type="Proteomes" id="UP000005222"/>
    </source>
</evidence>
<dbReference type="Proteomes" id="UP000005222">
    <property type="component" value="Chromosome I"/>
</dbReference>
<name>G8YFD5_PICSO</name>
<dbReference type="OrthoDB" id="4094067at2759"/>
<evidence type="ECO:0000313" key="1">
    <source>
        <dbReference type="EMBL" id="CCE81884.1"/>
    </source>
</evidence>
<protein>
    <submittedName>
        <fullName evidence="1">Piso0_002563 protein</fullName>
    </submittedName>
</protein>